<name>A0AAW1SW78_9CHLO</name>
<dbReference type="EMBL" id="JALJOV010000880">
    <property type="protein sequence ID" value="KAK9859368.1"/>
    <property type="molecule type" value="Genomic_DNA"/>
</dbReference>
<sequence>MFRSARLGLRTSSRNCVESLSLARLGHSTDSAAEELQTSTLLVKCPDAKGIAAALYQVMYDNHCNIVRSDHFTDTAGWTFFQRLCFKLPSTDVASIDSAINKLAQTWRMDYTLQHEKARTKVAVLVSKMDHCLWDLLIRHRQGELKCDLNVIVSNHPDLEHVAQAFNIDFVCIAQPTAPKEKRKQQMESMLEDILHEKGTELIIMARYMQILSDKFCSRHAEHTINIHHSFLPAFVGAKPYHKAFERGVKVIGATAHYATTDLDAGPIIEQGVTRITHRDSVEDMIREGRDLERVVLARAVRWHLENRVMVYGNKTVVFN</sequence>
<evidence type="ECO:0000259" key="3">
    <source>
        <dbReference type="Pfam" id="PF00551"/>
    </source>
</evidence>
<dbReference type="PRINTS" id="PR01575">
    <property type="entry name" value="FFH4HYDRLASE"/>
</dbReference>
<dbReference type="NCBIfam" id="NF004684">
    <property type="entry name" value="PRK06027.1"/>
    <property type="match status" value="1"/>
</dbReference>
<dbReference type="GO" id="GO:0006730">
    <property type="term" value="P:one-carbon metabolic process"/>
    <property type="evidence" value="ECO:0007669"/>
    <property type="project" value="UniProtKB-KW"/>
</dbReference>
<dbReference type="NCBIfam" id="TIGR00655">
    <property type="entry name" value="PurU"/>
    <property type="match status" value="1"/>
</dbReference>
<dbReference type="InterPro" id="IPR045865">
    <property type="entry name" value="ACT-like_dom_sf"/>
</dbReference>
<keyword evidence="5" id="KW-1185">Reference proteome</keyword>
<dbReference type="Gene3D" id="3.40.50.170">
    <property type="entry name" value="Formyl transferase, N-terminal domain"/>
    <property type="match status" value="1"/>
</dbReference>
<reference evidence="4 5" key="1">
    <citation type="journal article" date="2024" name="Nat. Commun.">
        <title>Phylogenomics reveals the evolutionary origins of lichenization in chlorophyte algae.</title>
        <authorList>
            <person name="Puginier C."/>
            <person name="Libourel C."/>
            <person name="Otte J."/>
            <person name="Skaloud P."/>
            <person name="Haon M."/>
            <person name="Grisel S."/>
            <person name="Petersen M."/>
            <person name="Berrin J.G."/>
            <person name="Delaux P.M."/>
            <person name="Dal Grande F."/>
            <person name="Keller J."/>
        </authorList>
    </citation>
    <scope>NUCLEOTIDE SEQUENCE [LARGE SCALE GENOMIC DNA]</scope>
    <source>
        <strain evidence="4 5">SAG 2523</strain>
    </source>
</reference>
<dbReference type="Gene3D" id="3.30.70.260">
    <property type="match status" value="1"/>
</dbReference>
<keyword evidence="2" id="KW-0378">Hydrolase</keyword>
<evidence type="ECO:0000313" key="5">
    <source>
        <dbReference type="Proteomes" id="UP001485043"/>
    </source>
</evidence>
<feature type="domain" description="Formyl transferase N-terminal" evidence="3">
    <location>
        <begin position="121"/>
        <end position="301"/>
    </location>
</feature>
<dbReference type="InterPro" id="IPR036477">
    <property type="entry name" value="Formyl_transf_N_sf"/>
</dbReference>
<dbReference type="InterPro" id="IPR002376">
    <property type="entry name" value="Formyl_transf_N"/>
</dbReference>
<comment type="caution">
    <text evidence="4">The sequence shown here is derived from an EMBL/GenBank/DDBJ whole genome shotgun (WGS) entry which is preliminary data.</text>
</comment>
<dbReference type="CDD" id="cd08648">
    <property type="entry name" value="FMT_core_Formyl-FH4-Hydrolase_C"/>
    <property type="match status" value="1"/>
</dbReference>
<dbReference type="InterPro" id="IPR004810">
    <property type="entry name" value="PurU"/>
</dbReference>
<protein>
    <recommendedName>
        <fullName evidence="3">Formyl transferase N-terminal domain-containing protein</fullName>
    </recommendedName>
</protein>
<gene>
    <name evidence="4" type="ORF">WJX84_006278</name>
</gene>
<dbReference type="GO" id="GO:0008864">
    <property type="term" value="F:formyltetrahydrofolate deformylase activity"/>
    <property type="evidence" value="ECO:0007669"/>
    <property type="project" value="InterPro"/>
</dbReference>
<evidence type="ECO:0000313" key="4">
    <source>
        <dbReference type="EMBL" id="KAK9859368.1"/>
    </source>
</evidence>
<dbReference type="PIRSF" id="PIRSF036480">
    <property type="entry name" value="FormyFH4_hydr"/>
    <property type="match status" value="1"/>
</dbReference>
<dbReference type="InterPro" id="IPR044074">
    <property type="entry name" value="PurU_ACT"/>
</dbReference>
<dbReference type="GO" id="GO:0006189">
    <property type="term" value="P:'de novo' IMP biosynthetic process"/>
    <property type="evidence" value="ECO:0007669"/>
    <property type="project" value="InterPro"/>
</dbReference>
<dbReference type="HAMAP" id="MF_01927">
    <property type="entry name" value="PurU"/>
    <property type="match status" value="1"/>
</dbReference>
<dbReference type="InterPro" id="IPR041729">
    <property type="entry name" value="Formyl-FH4-Hydrolase_C"/>
</dbReference>
<dbReference type="Pfam" id="PF00551">
    <property type="entry name" value="Formyl_trans_N"/>
    <property type="match status" value="1"/>
</dbReference>
<dbReference type="AlphaFoldDB" id="A0AAW1SW78"/>
<dbReference type="PANTHER" id="PTHR42706:SF1">
    <property type="entry name" value="FORMYLTETRAHYDROFOLATE DEFORMYLASE 2, MITOCHONDRIAL"/>
    <property type="match status" value="1"/>
</dbReference>
<evidence type="ECO:0000256" key="2">
    <source>
        <dbReference type="ARBA" id="ARBA00022801"/>
    </source>
</evidence>
<dbReference type="SUPFAM" id="SSF55021">
    <property type="entry name" value="ACT-like"/>
    <property type="match status" value="1"/>
</dbReference>
<dbReference type="PANTHER" id="PTHR42706">
    <property type="entry name" value="FORMYLTETRAHYDROFOLATE DEFORMYLASE"/>
    <property type="match status" value="1"/>
</dbReference>
<evidence type="ECO:0000256" key="1">
    <source>
        <dbReference type="ARBA" id="ARBA00022563"/>
    </source>
</evidence>
<proteinExistence type="inferred from homology"/>
<dbReference type="Proteomes" id="UP001485043">
    <property type="component" value="Unassembled WGS sequence"/>
</dbReference>
<accession>A0AAW1SW78</accession>
<organism evidence="4 5">
    <name type="scientific">Apatococcus fuscideae</name>
    <dbReference type="NCBI Taxonomy" id="2026836"/>
    <lineage>
        <taxon>Eukaryota</taxon>
        <taxon>Viridiplantae</taxon>
        <taxon>Chlorophyta</taxon>
        <taxon>core chlorophytes</taxon>
        <taxon>Trebouxiophyceae</taxon>
        <taxon>Chlorellales</taxon>
        <taxon>Chlorellaceae</taxon>
        <taxon>Apatococcus</taxon>
    </lineage>
</organism>
<dbReference type="SUPFAM" id="SSF53328">
    <property type="entry name" value="Formyltransferase"/>
    <property type="match status" value="1"/>
</dbReference>
<dbReference type="CDD" id="cd04875">
    <property type="entry name" value="ACT_F4HF-DF"/>
    <property type="match status" value="1"/>
</dbReference>
<keyword evidence="1" id="KW-0554">One-carbon metabolism</keyword>